<keyword evidence="3" id="KW-1185">Reference proteome</keyword>
<evidence type="ECO:0000313" key="3">
    <source>
        <dbReference type="Proteomes" id="UP001201163"/>
    </source>
</evidence>
<feature type="region of interest" description="Disordered" evidence="1">
    <location>
        <begin position="443"/>
        <end position="499"/>
    </location>
</feature>
<dbReference type="EMBL" id="JAKELL010000008">
    <property type="protein sequence ID" value="KAH8996654.1"/>
    <property type="molecule type" value="Genomic_DNA"/>
</dbReference>
<dbReference type="AlphaFoldDB" id="A0AAD4QAK8"/>
<proteinExistence type="predicted"/>
<evidence type="ECO:0008006" key="4">
    <source>
        <dbReference type="Google" id="ProtNLM"/>
    </source>
</evidence>
<feature type="region of interest" description="Disordered" evidence="1">
    <location>
        <begin position="1"/>
        <end position="31"/>
    </location>
</feature>
<dbReference type="Proteomes" id="UP001201163">
    <property type="component" value="Unassembled WGS sequence"/>
</dbReference>
<comment type="caution">
    <text evidence="2">The sequence shown here is derived from an EMBL/GenBank/DDBJ whole genome shotgun (WGS) entry which is preliminary data.</text>
</comment>
<evidence type="ECO:0000256" key="1">
    <source>
        <dbReference type="SAM" id="MobiDB-lite"/>
    </source>
</evidence>
<gene>
    <name evidence="2" type="ORF">EDB92DRAFT_1841048</name>
</gene>
<feature type="compositionally biased region" description="Low complexity" evidence="1">
    <location>
        <begin position="247"/>
        <end position="260"/>
    </location>
</feature>
<sequence length="584" mass="63837">MTSSISDTTHSPAPFSPFTTHSGGSDLATSDESPDLGAFTIVFRALDDFQPRNFIPHPVALTATTTVTSALSPTGSESDPNNRGSTVWNQHPIASYLSISSRNATTRLSGASHSPPPTEPPSSDTEGEIMIDREVSSGSYDDNNDADEDTLPSLGYLAEALQFIAAERAKLTAPRDISWHRGSHSRQQELQRRKQQQQQQQQYSRRRRRRTKARSLGRTIGVRESAPSLGPSGAIDAEILDGDDASDFLSPSPSPDISSSEVAGRFKSTPVSPPRRKARHRNSFRSASADARPRLGHSQSTPSLRSGPLDPRVVRLRALAIKLKFLFAAEAELLTAILSNQSLQSPSPDFIDPRGPAPKPGQPLVHVFIDYSNILIGFLTYLRRHPHFLVSTKVRWMSHAALALILERGRSVTRRVLVASSPLYQPMEAAARLGYEVHVVPPQRHRHSRGRSGGSSSNNNNGWCATAKDHAHRSTTGSAPPPVTAARPGQISSSSSAGRVRYREQGVDELLQLKFLQAVANVDNAPPPWFNEEGFRGCVRTALKKGWRVELYAWEGGLSRTWGPWSSRFRIIPIDGFGADLLDG</sequence>
<protein>
    <recommendedName>
        <fullName evidence="4">PIN domain-containing protein</fullName>
    </recommendedName>
</protein>
<feature type="compositionally biased region" description="Basic residues" evidence="1">
    <location>
        <begin position="274"/>
        <end position="283"/>
    </location>
</feature>
<organism evidence="2 3">
    <name type="scientific">Lactarius akahatsu</name>
    <dbReference type="NCBI Taxonomy" id="416441"/>
    <lineage>
        <taxon>Eukaryota</taxon>
        <taxon>Fungi</taxon>
        <taxon>Dikarya</taxon>
        <taxon>Basidiomycota</taxon>
        <taxon>Agaricomycotina</taxon>
        <taxon>Agaricomycetes</taxon>
        <taxon>Russulales</taxon>
        <taxon>Russulaceae</taxon>
        <taxon>Lactarius</taxon>
    </lineage>
</organism>
<reference evidence="2" key="1">
    <citation type="submission" date="2022-01" db="EMBL/GenBank/DDBJ databases">
        <title>Comparative genomics reveals a dynamic genome evolution in the ectomycorrhizal milk-cap (Lactarius) mushrooms.</title>
        <authorList>
            <consortium name="DOE Joint Genome Institute"/>
            <person name="Lebreton A."/>
            <person name="Tang N."/>
            <person name="Kuo A."/>
            <person name="LaButti K."/>
            <person name="Drula E."/>
            <person name="Barry K."/>
            <person name="Clum A."/>
            <person name="Lipzen A."/>
            <person name="Mousain D."/>
            <person name="Ng V."/>
            <person name="Wang R."/>
            <person name="Wang X."/>
            <person name="Dai Y."/>
            <person name="Henrissat B."/>
            <person name="Grigoriev I.V."/>
            <person name="Guerin-Laguette A."/>
            <person name="Yu F."/>
            <person name="Martin F.M."/>
        </authorList>
    </citation>
    <scope>NUCLEOTIDE SEQUENCE</scope>
    <source>
        <strain evidence="2">QP</strain>
    </source>
</reference>
<feature type="compositionally biased region" description="Basic residues" evidence="1">
    <location>
        <begin position="204"/>
        <end position="215"/>
    </location>
</feature>
<accession>A0AAD4QAK8</accession>
<feature type="region of interest" description="Disordered" evidence="1">
    <location>
        <begin position="175"/>
        <end position="307"/>
    </location>
</feature>
<evidence type="ECO:0000313" key="2">
    <source>
        <dbReference type="EMBL" id="KAH8996654.1"/>
    </source>
</evidence>
<name>A0AAD4QAK8_9AGAM</name>
<dbReference type="CDD" id="cd18724">
    <property type="entry name" value="PIN_LabA-like"/>
    <property type="match status" value="1"/>
</dbReference>
<feature type="region of interest" description="Disordered" evidence="1">
    <location>
        <begin position="106"/>
        <end position="127"/>
    </location>
</feature>